<evidence type="ECO:0000259" key="4">
    <source>
        <dbReference type="PROSITE" id="PS50886"/>
    </source>
</evidence>
<dbReference type="FunFam" id="2.40.50.140:FF:000165">
    <property type="entry name" value="Chaperone CsaA"/>
    <property type="match status" value="1"/>
</dbReference>
<evidence type="ECO:0000256" key="1">
    <source>
        <dbReference type="ARBA" id="ARBA00022555"/>
    </source>
</evidence>
<dbReference type="InterPro" id="IPR051270">
    <property type="entry name" value="Tyrosine-tRNA_ligase_regulator"/>
</dbReference>
<gene>
    <name evidence="5" type="ORF">ERL59_11905</name>
</gene>
<accession>A0A6N9Q4F1</accession>
<protein>
    <submittedName>
        <fullName evidence="5">tRNA-binding protein</fullName>
    </submittedName>
</protein>
<keyword evidence="6" id="KW-1185">Reference proteome</keyword>
<dbReference type="PROSITE" id="PS50886">
    <property type="entry name" value="TRBD"/>
    <property type="match status" value="1"/>
</dbReference>
<dbReference type="InterPro" id="IPR008231">
    <property type="entry name" value="CsaA"/>
</dbReference>
<dbReference type="Gene3D" id="2.40.50.140">
    <property type="entry name" value="Nucleic acid-binding proteins"/>
    <property type="match status" value="1"/>
</dbReference>
<dbReference type="AlphaFoldDB" id="A0A6N9Q4F1"/>
<dbReference type="NCBIfam" id="TIGR02222">
    <property type="entry name" value="chap_CsaA"/>
    <property type="match status" value="1"/>
</dbReference>
<dbReference type="EMBL" id="SIJB01000027">
    <property type="protein sequence ID" value="NBI29663.1"/>
    <property type="molecule type" value="Genomic_DNA"/>
</dbReference>
<dbReference type="NCBIfam" id="NF007495">
    <property type="entry name" value="PRK10089.1-4"/>
    <property type="match status" value="1"/>
</dbReference>
<proteinExistence type="predicted"/>
<evidence type="ECO:0000256" key="2">
    <source>
        <dbReference type="ARBA" id="ARBA00022884"/>
    </source>
</evidence>
<dbReference type="InterPro" id="IPR002547">
    <property type="entry name" value="tRNA-bd_dom"/>
</dbReference>
<dbReference type="CDD" id="cd02798">
    <property type="entry name" value="tRNA_bind_CsaA"/>
    <property type="match status" value="1"/>
</dbReference>
<dbReference type="InterPro" id="IPR012340">
    <property type="entry name" value="NA-bd_OB-fold"/>
</dbReference>
<dbReference type="Pfam" id="PF01588">
    <property type="entry name" value="tRNA_bind"/>
    <property type="match status" value="1"/>
</dbReference>
<evidence type="ECO:0000313" key="6">
    <source>
        <dbReference type="Proteomes" id="UP000448943"/>
    </source>
</evidence>
<keyword evidence="2 3" id="KW-0694">RNA-binding</keyword>
<reference evidence="5 6" key="1">
    <citation type="submission" date="2019-01" db="EMBL/GenBank/DDBJ databases">
        <title>Chengkuizengella sp. nov., isolated from deep-sea sediment of East Pacific Ocean.</title>
        <authorList>
            <person name="Yang J."/>
            <person name="Lai Q."/>
            <person name="Shao Z."/>
        </authorList>
    </citation>
    <scope>NUCLEOTIDE SEQUENCE [LARGE SCALE GENOMIC DNA]</scope>
    <source>
        <strain evidence="5 6">YPA3-1-1</strain>
    </source>
</reference>
<dbReference type="PANTHER" id="PTHR11586">
    <property type="entry name" value="TRNA-AMINOACYLATION COFACTOR ARC1 FAMILY MEMBER"/>
    <property type="match status" value="1"/>
</dbReference>
<comment type="caution">
    <text evidence="5">The sequence shown here is derived from an EMBL/GenBank/DDBJ whole genome shotgun (WGS) entry which is preliminary data.</text>
</comment>
<evidence type="ECO:0000256" key="3">
    <source>
        <dbReference type="PROSITE-ProRule" id="PRU00209"/>
    </source>
</evidence>
<dbReference type="Proteomes" id="UP000448943">
    <property type="component" value="Unassembled WGS sequence"/>
</dbReference>
<dbReference type="RefSeq" id="WP_160646594.1">
    <property type="nucleotide sequence ID" value="NZ_SIJB01000027.1"/>
</dbReference>
<evidence type="ECO:0000313" key="5">
    <source>
        <dbReference type="EMBL" id="NBI29663.1"/>
    </source>
</evidence>
<dbReference type="SUPFAM" id="SSF50249">
    <property type="entry name" value="Nucleic acid-binding proteins"/>
    <property type="match status" value="1"/>
</dbReference>
<sequence length="109" mass="12120">MATFDDFNKLDIRVGEVIKAELFVEARKPAYKLWVDFGEEIGVKKSSAQITECYQVDELVGKQVMGVVNFPSMQIASFMSEALVLGTYSEQGVVLIQPEQKVKNGDKLG</sequence>
<organism evidence="5 6">
    <name type="scientific">Chengkuizengella marina</name>
    <dbReference type="NCBI Taxonomy" id="2507566"/>
    <lineage>
        <taxon>Bacteria</taxon>
        <taxon>Bacillati</taxon>
        <taxon>Bacillota</taxon>
        <taxon>Bacilli</taxon>
        <taxon>Bacillales</taxon>
        <taxon>Paenibacillaceae</taxon>
        <taxon>Chengkuizengella</taxon>
    </lineage>
</organism>
<dbReference type="NCBIfam" id="NF007494">
    <property type="entry name" value="PRK10089.1-3"/>
    <property type="match status" value="1"/>
</dbReference>
<feature type="domain" description="TRNA-binding" evidence="4">
    <location>
        <begin position="6"/>
        <end position="109"/>
    </location>
</feature>
<name>A0A6N9Q4F1_9BACL</name>
<keyword evidence="1 3" id="KW-0820">tRNA-binding</keyword>
<dbReference type="OrthoDB" id="9794564at2"/>
<dbReference type="GO" id="GO:0000049">
    <property type="term" value="F:tRNA binding"/>
    <property type="evidence" value="ECO:0007669"/>
    <property type="project" value="UniProtKB-UniRule"/>
</dbReference>
<dbReference type="PANTHER" id="PTHR11586:SF37">
    <property type="entry name" value="TRNA-BINDING DOMAIN-CONTAINING PROTEIN"/>
    <property type="match status" value="1"/>
</dbReference>